<dbReference type="SUPFAM" id="SSF50685">
    <property type="entry name" value="Barwin-like endoglucanases"/>
    <property type="match status" value="1"/>
</dbReference>
<dbReference type="GO" id="GO:0004540">
    <property type="term" value="F:RNA nuclease activity"/>
    <property type="evidence" value="ECO:0007669"/>
    <property type="project" value="InterPro"/>
</dbReference>
<dbReference type="STRING" id="4540.A0A3L6PJH7"/>
<dbReference type="PANTHER" id="PTHR46351:SF3">
    <property type="entry name" value="WOUND-INDUCED PROTEIN WIN2"/>
    <property type="match status" value="1"/>
</dbReference>
<evidence type="ECO:0000313" key="4">
    <source>
        <dbReference type="Proteomes" id="UP000275267"/>
    </source>
</evidence>
<dbReference type="PROSITE" id="PS51174">
    <property type="entry name" value="BARWIN_3"/>
    <property type="match status" value="1"/>
</dbReference>
<organism evidence="3 4">
    <name type="scientific">Panicum miliaceum</name>
    <name type="common">Proso millet</name>
    <name type="synonym">Broomcorn millet</name>
    <dbReference type="NCBI Taxonomy" id="4540"/>
    <lineage>
        <taxon>Eukaryota</taxon>
        <taxon>Viridiplantae</taxon>
        <taxon>Streptophyta</taxon>
        <taxon>Embryophyta</taxon>
        <taxon>Tracheophyta</taxon>
        <taxon>Spermatophyta</taxon>
        <taxon>Magnoliopsida</taxon>
        <taxon>Liliopsida</taxon>
        <taxon>Poales</taxon>
        <taxon>Poaceae</taxon>
        <taxon>PACMAD clade</taxon>
        <taxon>Panicoideae</taxon>
        <taxon>Panicodae</taxon>
        <taxon>Paniceae</taxon>
        <taxon>Panicinae</taxon>
        <taxon>Panicum</taxon>
        <taxon>Panicum sect. Panicum</taxon>
    </lineage>
</organism>
<evidence type="ECO:0000259" key="2">
    <source>
        <dbReference type="PROSITE" id="PS51174"/>
    </source>
</evidence>
<dbReference type="PANTHER" id="PTHR46351">
    <property type="entry name" value="WOUND-INDUCED PROTEIN WIN2"/>
    <property type="match status" value="1"/>
</dbReference>
<dbReference type="GO" id="GO:0050832">
    <property type="term" value="P:defense response to fungus"/>
    <property type="evidence" value="ECO:0007669"/>
    <property type="project" value="InterPro"/>
</dbReference>
<comment type="caution">
    <text evidence="3">The sequence shown here is derived from an EMBL/GenBank/DDBJ whole genome shotgun (WGS) entry which is preliminary data.</text>
</comment>
<feature type="domain" description="Barwin" evidence="2">
    <location>
        <begin position="43"/>
        <end position="168"/>
    </location>
</feature>
<gene>
    <name evidence="3" type="ORF">C2845_PM18G09470</name>
</gene>
<dbReference type="InterPro" id="IPR018226">
    <property type="entry name" value="Barwin_CS"/>
</dbReference>
<evidence type="ECO:0000313" key="3">
    <source>
        <dbReference type="EMBL" id="RLM58292.1"/>
    </source>
</evidence>
<keyword evidence="4" id="KW-1185">Reference proteome</keyword>
<name>A0A3L6PJH7_PANMI</name>
<dbReference type="EMBL" id="PQIB02000017">
    <property type="protein sequence ID" value="RLM58292.1"/>
    <property type="molecule type" value="Genomic_DNA"/>
</dbReference>
<proteinExistence type="predicted"/>
<dbReference type="Gene3D" id="2.40.40.10">
    <property type="entry name" value="RlpA-like domain"/>
    <property type="match status" value="1"/>
</dbReference>
<dbReference type="Pfam" id="PF00967">
    <property type="entry name" value="Barwin"/>
    <property type="match status" value="1"/>
</dbReference>
<dbReference type="InterPro" id="IPR044301">
    <property type="entry name" value="PR4"/>
</dbReference>
<sequence>MQPQRQANQAAASINGAERHQVLLPRAGVRALAAWTLPSASAQGASGVTATYIAYNAPSVNWELGAVSASCAARDEDKPPEWRSRYWWAAFCGPAGPRGDAACGRCVRVANAATGAQAAVRVVDDCGRANGGAALGMDTPVFYQIDTDGSGMASGQLEVNYQFVDCQD</sequence>
<protein>
    <submittedName>
        <fullName evidence="3">Pathogenesis-related protein PR-4-like</fullName>
    </submittedName>
</protein>
<dbReference type="InterPro" id="IPR001153">
    <property type="entry name" value="Barwin_dom"/>
</dbReference>
<reference evidence="4" key="1">
    <citation type="journal article" date="2019" name="Nat. Commun.">
        <title>The genome of broomcorn millet.</title>
        <authorList>
            <person name="Zou C."/>
            <person name="Miki D."/>
            <person name="Li D."/>
            <person name="Tang Q."/>
            <person name="Xiao L."/>
            <person name="Rajput S."/>
            <person name="Deng P."/>
            <person name="Jia W."/>
            <person name="Huang R."/>
            <person name="Zhang M."/>
            <person name="Sun Y."/>
            <person name="Hu J."/>
            <person name="Fu X."/>
            <person name="Schnable P.S."/>
            <person name="Li F."/>
            <person name="Zhang H."/>
            <person name="Feng B."/>
            <person name="Zhu X."/>
            <person name="Liu R."/>
            <person name="Schnable J.C."/>
            <person name="Zhu J.-K."/>
            <person name="Zhang H."/>
        </authorList>
    </citation>
    <scope>NUCLEOTIDE SEQUENCE [LARGE SCALE GENOMIC DNA]</scope>
</reference>
<dbReference type="Proteomes" id="UP000275267">
    <property type="component" value="Unassembled WGS sequence"/>
</dbReference>
<accession>A0A3L6PJH7</accession>
<dbReference type="InterPro" id="IPR036908">
    <property type="entry name" value="RlpA-like_sf"/>
</dbReference>
<keyword evidence="1" id="KW-1015">Disulfide bond</keyword>
<dbReference type="PRINTS" id="PR00602">
    <property type="entry name" value="BARWIN"/>
</dbReference>
<evidence type="ECO:0000256" key="1">
    <source>
        <dbReference type="ARBA" id="ARBA00023157"/>
    </source>
</evidence>
<dbReference type="AlphaFoldDB" id="A0A3L6PJH7"/>
<dbReference type="GO" id="GO:0042742">
    <property type="term" value="P:defense response to bacterium"/>
    <property type="evidence" value="ECO:0007669"/>
    <property type="project" value="InterPro"/>
</dbReference>
<dbReference type="PROSITE" id="PS00772">
    <property type="entry name" value="BARWIN_2"/>
    <property type="match status" value="1"/>
</dbReference>
<dbReference type="OrthoDB" id="666819at2759"/>